<evidence type="ECO:0000256" key="1">
    <source>
        <dbReference type="ARBA" id="ARBA00022581"/>
    </source>
</evidence>
<dbReference type="GO" id="GO:0005261">
    <property type="term" value="F:monoatomic cation channel activity"/>
    <property type="evidence" value="ECO:0007669"/>
    <property type="project" value="InterPro"/>
</dbReference>
<gene>
    <name evidence="4" type="ORF">CBF37_02665</name>
</gene>
<dbReference type="Proteomes" id="UP000287857">
    <property type="component" value="Unassembled WGS sequence"/>
</dbReference>
<dbReference type="RefSeq" id="WP_125983169.1">
    <property type="nucleotide sequence ID" value="NZ_NGJS01000002.1"/>
</dbReference>
<dbReference type="GO" id="GO:0019076">
    <property type="term" value="P:viral release from host cell"/>
    <property type="evidence" value="ECO:0007669"/>
    <property type="project" value="InterPro"/>
</dbReference>
<evidence type="ECO:0000256" key="3">
    <source>
        <dbReference type="SAM" id="Phobius"/>
    </source>
</evidence>
<dbReference type="Pfam" id="PF00558">
    <property type="entry name" value="Vpu"/>
    <property type="match status" value="1"/>
</dbReference>
<feature type="transmembrane region" description="Helical" evidence="3">
    <location>
        <begin position="6"/>
        <end position="26"/>
    </location>
</feature>
<evidence type="ECO:0000313" key="4">
    <source>
        <dbReference type="EMBL" id="RSU00217.1"/>
    </source>
</evidence>
<dbReference type="GO" id="GO:0032801">
    <property type="term" value="P:receptor catabolic process"/>
    <property type="evidence" value="ECO:0007669"/>
    <property type="project" value="InterPro"/>
</dbReference>
<keyword evidence="2 3" id="KW-0472">Membrane</keyword>
<dbReference type="InterPro" id="IPR008187">
    <property type="entry name" value="Vpu"/>
</dbReference>
<sequence>MTPQIMITFVVLLIIIYIIWKIYTIFTENKKINDNINQLKQRNKERRELFSPINEVDGLELDTINQLFHFKGQFELFEFNELLNFDVQLNNKPINLNNYQSQQTEILFDALDSVKQADHLDLVFYTSGINEGKYSHQLLYQPLTQNSEERVDIINKLDKLITIFYQILNTKKGPSQ</sequence>
<reference evidence="4 5" key="1">
    <citation type="submission" date="2017-05" db="EMBL/GenBank/DDBJ databases">
        <title>Vagococcus spp. assemblies.</title>
        <authorList>
            <person name="Gulvik C.A."/>
        </authorList>
    </citation>
    <scope>NUCLEOTIDE SEQUENCE [LARGE SCALE GENOMIC DNA]</scope>
    <source>
        <strain evidence="4 5">SS1995</strain>
    </source>
</reference>
<dbReference type="EMBL" id="NGJS01000002">
    <property type="protein sequence ID" value="RSU00217.1"/>
    <property type="molecule type" value="Genomic_DNA"/>
</dbReference>
<protein>
    <submittedName>
        <fullName evidence="4">Uncharacterized protein</fullName>
    </submittedName>
</protein>
<keyword evidence="1" id="KW-0945">Host-virus interaction</keyword>
<evidence type="ECO:0000313" key="5">
    <source>
        <dbReference type="Proteomes" id="UP000287857"/>
    </source>
</evidence>
<proteinExistence type="predicted"/>
<evidence type="ECO:0000256" key="2">
    <source>
        <dbReference type="ARBA" id="ARBA00023136"/>
    </source>
</evidence>
<keyword evidence="3" id="KW-0812">Transmembrane</keyword>
<keyword evidence="5" id="KW-1185">Reference proteome</keyword>
<name>A0A430A1H8_9ENTE</name>
<keyword evidence="3" id="KW-1133">Transmembrane helix</keyword>
<dbReference type="GO" id="GO:0033644">
    <property type="term" value="C:host cell membrane"/>
    <property type="evidence" value="ECO:0007669"/>
    <property type="project" value="InterPro"/>
</dbReference>
<organism evidence="4 5">
    <name type="scientific">Vagococcus vulneris</name>
    <dbReference type="NCBI Taxonomy" id="1977869"/>
    <lineage>
        <taxon>Bacteria</taxon>
        <taxon>Bacillati</taxon>
        <taxon>Bacillota</taxon>
        <taxon>Bacilli</taxon>
        <taxon>Lactobacillales</taxon>
        <taxon>Enterococcaceae</taxon>
        <taxon>Vagococcus</taxon>
    </lineage>
</organism>
<dbReference type="OrthoDB" id="2200494at2"/>
<comment type="caution">
    <text evidence="4">The sequence shown here is derived from an EMBL/GenBank/DDBJ whole genome shotgun (WGS) entry which is preliminary data.</text>
</comment>
<dbReference type="AlphaFoldDB" id="A0A430A1H8"/>
<accession>A0A430A1H8</accession>